<dbReference type="InterPro" id="IPR022669">
    <property type="entry name" value="Ribosomal_uL2_C"/>
</dbReference>
<dbReference type="SUPFAM" id="SSF50104">
    <property type="entry name" value="Translation proteins SH3-like domain"/>
    <property type="match status" value="1"/>
</dbReference>
<evidence type="ECO:0000259" key="4">
    <source>
        <dbReference type="SMART" id="SM01382"/>
    </source>
</evidence>
<gene>
    <name evidence="5" type="primary">rpl2</name>
</gene>
<dbReference type="PIRSF" id="PIRSF002158">
    <property type="entry name" value="Ribosomal_L2"/>
    <property type="match status" value="1"/>
</dbReference>
<keyword evidence="3" id="KW-0687">Ribonucleoprotein</keyword>
<dbReference type="InterPro" id="IPR008991">
    <property type="entry name" value="Translation_prot_SH3-like_sf"/>
</dbReference>
<dbReference type="GO" id="GO:0005762">
    <property type="term" value="C:mitochondrial large ribosomal subunit"/>
    <property type="evidence" value="ECO:0007669"/>
    <property type="project" value="TreeGrafter"/>
</dbReference>
<dbReference type="EMBL" id="MN481613">
    <property type="protein sequence ID" value="QKG04092.1"/>
    <property type="molecule type" value="Genomic_DNA"/>
</dbReference>
<evidence type="ECO:0000256" key="2">
    <source>
        <dbReference type="ARBA" id="ARBA00022980"/>
    </source>
</evidence>
<accession>A0A6M8NTN5</accession>
<dbReference type="SMART" id="SM01382">
    <property type="entry name" value="Ribosomal_L2_C"/>
    <property type="match status" value="1"/>
</dbReference>
<organism evidence="5">
    <name type="scientific">Babesia gibsoni</name>
    <dbReference type="NCBI Taxonomy" id="33632"/>
    <lineage>
        <taxon>Eukaryota</taxon>
        <taxon>Sar</taxon>
        <taxon>Alveolata</taxon>
        <taxon>Apicomplexa</taxon>
        <taxon>Aconoidasida</taxon>
        <taxon>Piroplasmida</taxon>
        <taxon>Babesiidae</taxon>
        <taxon>Babesia</taxon>
    </lineage>
</organism>
<dbReference type="GO" id="GO:0003723">
    <property type="term" value="F:RNA binding"/>
    <property type="evidence" value="ECO:0007669"/>
    <property type="project" value="TreeGrafter"/>
</dbReference>
<feature type="domain" description="Large ribosomal subunit protein uL2 C-terminal" evidence="4">
    <location>
        <begin position="103"/>
        <end position="230"/>
    </location>
</feature>
<dbReference type="InterPro" id="IPR002171">
    <property type="entry name" value="Ribosomal_uL2"/>
</dbReference>
<dbReference type="Gene3D" id="4.10.950.10">
    <property type="entry name" value="Ribosomal protein L2, domain 3"/>
    <property type="match status" value="1"/>
</dbReference>
<dbReference type="InterPro" id="IPR012340">
    <property type="entry name" value="NA-bd_OB-fold"/>
</dbReference>
<dbReference type="PANTHER" id="PTHR13691">
    <property type="entry name" value="RIBOSOMAL PROTEIN L2"/>
    <property type="match status" value="1"/>
</dbReference>
<name>A0A6M8NTN5_BABGI</name>
<dbReference type="Gene3D" id="2.30.30.30">
    <property type="match status" value="1"/>
</dbReference>
<dbReference type="InterPro" id="IPR014722">
    <property type="entry name" value="Rib_uL2_dom2"/>
</dbReference>
<evidence type="ECO:0000256" key="1">
    <source>
        <dbReference type="ARBA" id="ARBA00005636"/>
    </source>
</evidence>
<keyword evidence="2 5" id="KW-0689">Ribosomal protein</keyword>
<dbReference type="AlphaFoldDB" id="A0A6M8NTN5"/>
<reference evidence="5" key="1">
    <citation type="journal article" date="2020" name="Parasit. Vectors">
        <title>Annotation and characterization of Babesia gibsoni apicoplast genome.</title>
        <authorList>
            <person name="Liu Q."/>
            <person name="Yu L."/>
            <person name="Jiang F."/>
            <person name="Li M."/>
            <person name="Zhan X."/>
            <person name="Huang Y."/>
            <person name="Wang S."/>
            <person name="Du X."/>
            <person name="He L."/>
            <person name="Zhao J."/>
        </authorList>
    </citation>
    <scope>NUCLEOTIDE SEQUENCE</scope>
    <source>
        <strain evidence="5">Wuhan</strain>
    </source>
</reference>
<dbReference type="SUPFAM" id="SSF50249">
    <property type="entry name" value="Nucleic acid-binding proteins"/>
    <property type="match status" value="1"/>
</dbReference>
<evidence type="ECO:0000256" key="3">
    <source>
        <dbReference type="ARBA" id="ARBA00023274"/>
    </source>
</evidence>
<dbReference type="Pfam" id="PF03947">
    <property type="entry name" value="Ribosomal_L2_C"/>
    <property type="match status" value="1"/>
</dbReference>
<protein>
    <submittedName>
        <fullName evidence="5">Ribosomal protein L2</fullName>
    </submittedName>
</protein>
<sequence length="241" mass="28048">MIIFNIKYNKKIGRNKGKITVRHKKSPQNNFYIPIDINYFNYIYNKNLYFILYNTELNNTFKNTKLILSLCIKGSMKGEYRYILKPYKKNYGDFIKFYNTDKKTTGDTNILKNFFIGNKLYNIQYYKYTKFKLCIAALSYAVLISFTNSKVILKLPSNKLIYLNIYSYASYNFAEKINLIKYKKAGYNILLGKKSKVRGSAMNACDHPHGGGEGKSPIGRKTSYSFVGRKCKGIKTVHKIK</sequence>
<evidence type="ECO:0000313" key="5">
    <source>
        <dbReference type="EMBL" id="QKG04092.1"/>
    </source>
</evidence>
<comment type="similarity">
    <text evidence="1">Belongs to the universal ribosomal protein uL2 family.</text>
</comment>
<dbReference type="GO" id="GO:0032543">
    <property type="term" value="P:mitochondrial translation"/>
    <property type="evidence" value="ECO:0007669"/>
    <property type="project" value="TreeGrafter"/>
</dbReference>
<dbReference type="PANTHER" id="PTHR13691:SF5">
    <property type="entry name" value="LARGE RIBOSOMAL SUBUNIT PROTEIN UL2M"/>
    <property type="match status" value="1"/>
</dbReference>
<dbReference type="GO" id="GO:0003735">
    <property type="term" value="F:structural constituent of ribosome"/>
    <property type="evidence" value="ECO:0007669"/>
    <property type="project" value="InterPro"/>
</dbReference>
<proteinExistence type="inferred from homology"/>
<dbReference type="InterPro" id="IPR014726">
    <property type="entry name" value="Ribosomal_uL2_dom3"/>
</dbReference>